<keyword evidence="4" id="KW-1185">Reference proteome</keyword>
<dbReference type="GO" id="GO:0009536">
    <property type="term" value="C:plastid"/>
    <property type="evidence" value="ECO:0007669"/>
    <property type="project" value="UniProtKB-ARBA"/>
</dbReference>
<feature type="domain" description="NIF system FeS cluster assembly NifU C-terminal" evidence="2">
    <location>
        <begin position="136"/>
        <end position="199"/>
    </location>
</feature>
<dbReference type="SUPFAM" id="SSF117916">
    <property type="entry name" value="Fe-S cluster assembly (FSCA) domain-like"/>
    <property type="match status" value="2"/>
</dbReference>
<evidence type="ECO:0000313" key="3">
    <source>
        <dbReference type="EMBL" id="CAE8597655.1"/>
    </source>
</evidence>
<dbReference type="InterPro" id="IPR034904">
    <property type="entry name" value="FSCA_dom_sf"/>
</dbReference>
<evidence type="ECO:0000259" key="2">
    <source>
        <dbReference type="Pfam" id="PF01106"/>
    </source>
</evidence>
<dbReference type="Gene3D" id="3.30.300.130">
    <property type="entry name" value="Fe-S cluster assembly (FSCA)"/>
    <property type="match status" value="2"/>
</dbReference>
<dbReference type="OMA" id="MEIMQRI"/>
<dbReference type="AlphaFoldDB" id="A0A813EBN4"/>
<dbReference type="OrthoDB" id="565552at2759"/>
<organism evidence="3 4">
    <name type="scientific">Polarella glacialis</name>
    <name type="common">Dinoflagellate</name>
    <dbReference type="NCBI Taxonomy" id="89957"/>
    <lineage>
        <taxon>Eukaryota</taxon>
        <taxon>Sar</taxon>
        <taxon>Alveolata</taxon>
        <taxon>Dinophyceae</taxon>
        <taxon>Suessiales</taxon>
        <taxon>Suessiaceae</taxon>
        <taxon>Polarella</taxon>
    </lineage>
</organism>
<protein>
    <recommendedName>
        <fullName evidence="2">NIF system FeS cluster assembly NifU C-terminal domain-containing protein</fullName>
    </recommendedName>
</protein>
<comment type="caution">
    <text evidence="3">The sequence shown here is derived from an EMBL/GenBank/DDBJ whole genome shotgun (WGS) entry which is preliminary data.</text>
</comment>
<dbReference type="PANTHER" id="PTHR11178:SF25">
    <property type="entry name" value="NIFU-LIKE PROTEIN 3, CHLOROPLASTIC"/>
    <property type="match status" value="1"/>
</dbReference>
<dbReference type="FunFam" id="3.30.300.130:FF:000003">
    <property type="entry name" value="NifU-like protein 3, chloroplastic"/>
    <property type="match status" value="1"/>
</dbReference>
<accession>A0A813EBN4</accession>
<dbReference type="GO" id="GO:0016226">
    <property type="term" value="P:iron-sulfur cluster assembly"/>
    <property type="evidence" value="ECO:0007669"/>
    <property type="project" value="InterPro"/>
</dbReference>
<dbReference type="GO" id="GO:0005739">
    <property type="term" value="C:mitochondrion"/>
    <property type="evidence" value="ECO:0007669"/>
    <property type="project" value="TreeGrafter"/>
</dbReference>
<dbReference type="GO" id="GO:0051536">
    <property type="term" value="F:iron-sulfur cluster binding"/>
    <property type="evidence" value="ECO:0007669"/>
    <property type="project" value="InterPro"/>
</dbReference>
<dbReference type="GO" id="GO:0005506">
    <property type="term" value="F:iron ion binding"/>
    <property type="evidence" value="ECO:0007669"/>
    <property type="project" value="InterPro"/>
</dbReference>
<gene>
    <name evidence="3" type="ORF">PGLA1383_LOCUS16090</name>
</gene>
<evidence type="ECO:0000256" key="1">
    <source>
        <dbReference type="ARBA" id="ARBA00006420"/>
    </source>
</evidence>
<dbReference type="InterPro" id="IPR001075">
    <property type="entry name" value="NIF_FeS_clus_asmbl_NifU_C"/>
</dbReference>
<dbReference type="Pfam" id="PF01106">
    <property type="entry name" value="NifU"/>
    <property type="match status" value="1"/>
</dbReference>
<name>A0A813EBN4_POLGL</name>
<dbReference type="PANTHER" id="PTHR11178">
    <property type="entry name" value="IRON-SULFUR CLUSTER SCAFFOLD PROTEIN NFU-RELATED"/>
    <property type="match status" value="1"/>
</dbReference>
<reference evidence="3" key="1">
    <citation type="submission" date="2021-02" db="EMBL/GenBank/DDBJ databases">
        <authorList>
            <person name="Dougan E. K."/>
            <person name="Rhodes N."/>
            <person name="Thang M."/>
            <person name="Chan C."/>
        </authorList>
    </citation>
    <scope>NUCLEOTIDE SEQUENCE</scope>
</reference>
<dbReference type="EMBL" id="CAJNNV010009663">
    <property type="protein sequence ID" value="CAE8597655.1"/>
    <property type="molecule type" value="Genomic_DNA"/>
</dbReference>
<comment type="similarity">
    <text evidence="1">Belongs to the NifU family.</text>
</comment>
<evidence type="ECO:0000313" key="4">
    <source>
        <dbReference type="Proteomes" id="UP000654075"/>
    </source>
</evidence>
<dbReference type="Proteomes" id="UP000654075">
    <property type="component" value="Unassembled WGS sequence"/>
</dbReference>
<sequence>MALALAAGGGASSLGFAVAGGRLMHTGRQLSKSAGSLTAVPAAASPSVSGDAVFLATALAAAASGTLAASVRGLKASPGRGRASKTVLLAEAEAAVEEPMISPFDADKKEPETTPIGEPLPDAELPKLPLTWENVDIVLDVMRPYLINDGGNCKIVDIDGSVVKLELQGACSSCSASATTMKMGIEKTLKERIPEITDVLNVKPDAEVISASGIEEVLDGIRPFLSVSGGSIELKEIQEQDSESPVIVLQMVGPPLKSMAVRVEVSNRIKRKYPHVQEVPIVGADGKPPSA</sequence>
<dbReference type="GO" id="GO:0005198">
    <property type="term" value="F:structural molecule activity"/>
    <property type="evidence" value="ECO:0007669"/>
    <property type="project" value="UniProtKB-ARBA"/>
</dbReference>
<proteinExistence type="inferred from homology"/>